<keyword evidence="2" id="KW-0479">Metal-binding</keyword>
<comment type="similarity">
    <text evidence="1">Belongs to the FAH family.</text>
</comment>
<evidence type="ECO:0000313" key="4">
    <source>
        <dbReference type="EMBL" id="CAB4787910.1"/>
    </source>
</evidence>
<sequence>MQIARANNRLLLHEEGRFFEIEGADDQYGFGVGSVLGHLETLKRGAEIAAPETLQAPFPCPTQIFAVGLNYKNHAAEMDLPLPVTPMVFAKFASCIADPNTDVHIPGDTTDWEAELVIVVGRNGRNIAASDASSYIAGYMVGQDVSERTVQMASSPAQFSMGKSFENFAPMGPWFTSADEIENPNDLLIQCSLNDNLMQNESTEDMAFSVPEIVAFISSVCELRTGDLIFTGSPAGVGQGQNPKRFLRDGDVLSTSIEKLGTITNTFRRAKS</sequence>
<protein>
    <submittedName>
        <fullName evidence="4">Unannotated protein</fullName>
    </submittedName>
</protein>
<dbReference type="AlphaFoldDB" id="A0A6J6WT51"/>
<gene>
    <name evidence="4" type="ORF">UFOPK2958_00945</name>
</gene>
<dbReference type="InterPro" id="IPR051121">
    <property type="entry name" value="FAH"/>
</dbReference>
<dbReference type="PANTHER" id="PTHR42796:SF4">
    <property type="entry name" value="FUMARYLACETOACETATE HYDROLASE DOMAIN-CONTAINING PROTEIN 2A"/>
    <property type="match status" value="1"/>
</dbReference>
<dbReference type="InterPro" id="IPR011234">
    <property type="entry name" value="Fumarylacetoacetase-like_C"/>
</dbReference>
<dbReference type="Gene3D" id="3.90.850.10">
    <property type="entry name" value="Fumarylacetoacetase-like, C-terminal domain"/>
    <property type="match status" value="1"/>
</dbReference>
<evidence type="ECO:0000256" key="2">
    <source>
        <dbReference type="ARBA" id="ARBA00022723"/>
    </source>
</evidence>
<name>A0A6J6WT51_9ZZZZ</name>
<dbReference type="FunFam" id="3.90.850.10:FF:000002">
    <property type="entry name" value="2-hydroxyhepta-2,4-diene-1,7-dioate isomerase"/>
    <property type="match status" value="1"/>
</dbReference>
<dbReference type="EMBL" id="CAFAAB010000106">
    <property type="protein sequence ID" value="CAB4787910.1"/>
    <property type="molecule type" value="Genomic_DNA"/>
</dbReference>
<evidence type="ECO:0000259" key="3">
    <source>
        <dbReference type="Pfam" id="PF01557"/>
    </source>
</evidence>
<reference evidence="4" key="1">
    <citation type="submission" date="2020-05" db="EMBL/GenBank/DDBJ databases">
        <authorList>
            <person name="Chiriac C."/>
            <person name="Salcher M."/>
            <person name="Ghai R."/>
            <person name="Kavagutti S V."/>
        </authorList>
    </citation>
    <scope>NUCLEOTIDE SEQUENCE</scope>
</reference>
<dbReference type="InterPro" id="IPR036663">
    <property type="entry name" value="Fumarylacetoacetase_C_sf"/>
</dbReference>
<dbReference type="GO" id="GO:0046872">
    <property type="term" value="F:metal ion binding"/>
    <property type="evidence" value="ECO:0007669"/>
    <property type="project" value="UniProtKB-KW"/>
</dbReference>
<dbReference type="GO" id="GO:0019752">
    <property type="term" value="P:carboxylic acid metabolic process"/>
    <property type="evidence" value="ECO:0007669"/>
    <property type="project" value="UniProtKB-ARBA"/>
</dbReference>
<feature type="domain" description="Fumarylacetoacetase-like C-terminal" evidence="3">
    <location>
        <begin position="64"/>
        <end position="267"/>
    </location>
</feature>
<dbReference type="Pfam" id="PF01557">
    <property type="entry name" value="FAA_hydrolase"/>
    <property type="match status" value="1"/>
</dbReference>
<proteinExistence type="inferred from homology"/>
<organism evidence="4">
    <name type="scientific">freshwater metagenome</name>
    <dbReference type="NCBI Taxonomy" id="449393"/>
    <lineage>
        <taxon>unclassified sequences</taxon>
        <taxon>metagenomes</taxon>
        <taxon>ecological metagenomes</taxon>
    </lineage>
</organism>
<dbReference type="GO" id="GO:0016853">
    <property type="term" value="F:isomerase activity"/>
    <property type="evidence" value="ECO:0007669"/>
    <property type="project" value="UniProtKB-ARBA"/>
</dbReference>
<accession>A0A6J6WT51</accession>
<dbReference type="SUPFAM" id="SSF56529">
    <property type="entry name" value="FAH"/>
    <property type="match status" value="1"/>
</dbReference>
<dbReference type="PANTHER" id="PTHR42796">
    <property type="entry name" value="FUMARYLACETOACETATE HYDROLASE DOMAIN-CONTAINING PROTEIN 2A-RELATED"/>
    <property type="match status" value="1"/>
</dbReference>
<evidence type="ECO:0000256" key="1">
    <source>
        <dbReference type="ARBA" id="ARBA00010211"/>
    </source>
</evidence>